<feature type="domain" description="YutG/PgpA" evidence="1">
    <location>
        <begin position="46"/>
        <end position="152"/>
    </location>
</feature>
<dbReference type="Pfam" id="PF04608">
    <property type="entry name" value="PgpA"/>
    <property type="match status" value="1"/>
</dbReference>
<evidence type="ECO:0000259" key="1">
    <source>
        <dbReference type="Pfam" id="PF04608"/>
    </source>
</evidence>
<dbReference type="GO" id="GO:0006629">
    <property type="term" value="P:lipid metabolic process"/>
    <property type="evidence" value="ECO:0007669"/>
    <property type="project" value="InterPro"/>
</dbReference>
<dbReference type="AlphaFoldDB" id="A0A1T4JU54"/>
<protein>
    <submittedName>
        <fullName evidence="2">Phosphatidylglycerophosphatase A</fullName>
    </submittedName>
</protein>
<sequence length="162" mass="17825">MYDVCVQLLHDRGVELEDIAECAKLLQKDYYPDLTLEEVLDGVKQVISKREVQHAIVTGINLDMMAEEGKLATKELETILMQDYSLYGVDEVLAYGICNIYGSIALTNYGYIDRVKPGIIAKLNNHEGPQCNTFLDDIVGAIAASAASKIAHGKEKGDSSEK</sequence>
<organism evidence="2 3">
    <name type="scientific">Anaerorhabdus furcosa</name>
    <dbReference type="NCBI Taxonomy" id="118967"/>
    <lineage>
        <taxon>Bacteria</taxon>
        <taxon>Bacillati</taxon>
        <taxon>Bacillota</taxon>
        <taxon>Erysipelotrichia</taxon>
        <taxon>Erysipelotrichales</taxon>
        <taxon>Erysipelotrichaceae</taxon>
        <taxon>Anaerorhabdus</taxon>
    </lineage>
</organism>
<dbReference type="SUPFAM" id="SSF101307">
    <property type="entry name" value="YutG-like"/>
    <property type="match status" value="1"/>
</dbReference>
<dbReference type="GO" id="GO:0008962">
    <property type="term" value="F:phosphatidylglycerophosphatase activity"/>
    <property type="evidence" value="ECO:0007669"/>
    <property type="project" value="InterPro"/>
</dbReference>
<dbReference type="PIRSF" id="PIRSF019587">
    <property type="entry name" value="PGPase"/>
    <property type="match status" value="1"/>
</dbReference>
<dbReference type="EMBL" id="FUWY01000001">
    <property type="protein sequence ID" value="SJZ33654.1"/>
    <property type="molecule type" value="Genomic_DNA"/>
</dbReference>
<dbReference type="CDD" id="cd06971">
    <property type="entry name" value="PgpA"/>
    <property type="match status" value="1"/>
</dbReference>
<dbReference type="RefSeq" id="WP_078710541.1">
    <property type="nucleotide sequence ID" value="NZ_FUWY01000001.1"/>
</dbReference>
<dbReference type="Gene3D" id="1.10.3760.10">
    <property type="entry name" value="PgpA-like"/>
    <property type="match status" value="1"/>
</dbReference>
<accession>A0A1T4JU54</accession>
<dbReference type="STRING" id="118967.SAMN02745191_0074"/>
<dbReference type="OrthoDB" id="9793244at2"/>
<evidence type="ECO:0000313" key="3">
    <source>
        <dbReference type="Proteomes" id="UP000243297"/>
    </source>
</evidence>
<keyword evidence="3" id="KW-1185">Reference proteome</keyword>
<dbReference type="InterPro" id="IPR026038">
    <property type="entry name" value="Put_PGPase"/>
</dbReference>
<dbReference type="InterPro" id="IPR007686">
    <property type="entry name" value="YutG/PgpA"/>
</dbReference>
<name>A0A1T4JU54_9FIRM</name>
<dbReference type="InterPro" id="IPR036681">
    <property type="entry name" value="PgpA-like_sf"/>
</dbReference>
<evidence type="ECO:0000313" key="2">
    <source>
        <dbReference type="EMBL" id="SJZ33654.1"/>
    </source>
</evidence>
<dbReference type="Proteomes" id="UP000243297">
    <property type="component" value="Unassembled WGS sequence"/>
</dbReference>
<reference evidence="3" key="1">
    <citation type="submission" date="2017-02" db="EMBL/GenBank/DDBJ databases">
        <authorList>
            <person name="Varghese N."/>
            <person name="Submissions S."/>
        </authorList>
    </citation>
    <scope>NUCLEOTIDE SEQUENCE [LARGE SCALE GENOMIC DNA]</scope>
    <source>
        <strain evidence="3">ATCC 25662</strain>
    </source>
</reference>
<gene>
    <name evidence="2" type="ORF">SAMN02745191_0074</name>
</gene>
<proteinExistence type="predicted"/>